<dbReference type="PROSITE" id="PS50005">
    <property type="entry name" value="TPR"/>
    <property type="match status" value="1"/>
</dbReference>
<dbReference type="InterPro" id="IPR011990">
    <property type="entry name" value="TPR-like_helical_dom_sf"/>
</dbReference>
<evidence type="ECO:0000313" key="4">
    <source>
        <dbReference type="Proteomes" id="UP000808349"/>
    </source>
</evidence>
<dbReference type="Gene3D" id="1.25.40.10">
    <property type="entry name" value="Tetratricopeptide repeat domain"/>
    <property type="match status" value="2"/>
</dbReference>
<dbReference type="GO" id="GO:0097363">
    <property type="term" value="F:protein O-acetylglucosaminyltransferase activity"/>
    <property type="evidence" value="ECO:0007669"/>
    <property type="project" value="TreeGrafter"/>
</dbReference>
<evidence type="ECO:0000313" key="3">
    <source>
        <dbReference type="EMBL" id="MBK9719337.1"/>
    </source>
</evidence>
<dbReference type="EMBL" id="JADKFW010000018">
    <property type="protein sequence ID" value="MBK9719337.1"/>
    <property type="molecule type" value="Genomic_DNA"/>
</dbReference>
<dbReference type="PANTHER" id="PTHR44366">
    <property type="entry name" value="UDP-N-ACETYLGLUCOSAMINE--PEPTIDE N-ACETYLGLUCOSAMINYLTRANSFERASE 110 KDA SUBUNIT"/>
    <property type="match status" value="1"/>
</dbReference>
<dbReference type="PANTHER" id="PTHR44366:SF1">
    <property type="entry name" value="UDP-N-ACETYLGLUCOSAMINE--PEPTIDE N-ACETYLGLUCOSAMINYLTRANSFERASE 110 KDA SUBUNIT"/>
    <property type="match status" value="1"/>
</dbReference>
<gene>
    <name evidence="3" type="ORF">IPO85_17845</name>
</gene>
<accession>A0A9D7XJ20</accession>
<proteinExistence type="predicted"/>
<keyword evidence="1" id="KW-0802">TPR repeat</keyword>
<organism evidence="3 4">
    <name type="scientific">Candidatus Defluviibacterium haderslevense</name>
    <dbReference type="NCBI Taxonomy" id="2981993"/>
    <lineage>
        <taxon>Bacteria</taxon>
        <taxon>Pseudomonadati</taxon>
        <taxon>Bacteroidota</taxon>
        <taxon>Saprospiria</taxon>
        <taxon>Saprospirales</taxon>
        <taxon>Saprospiraceae</taxon>
        <taxon>Candidatus Defluviibacterium</taxon>
    </lineage>
</organism>
<dbReference type="Proteomes" id="UP000808349">
    <property type="component" value="Unassembled WGS sequence"/>
</dbReference>
<keyword evidence="2" id="KW-0812">Transmembrane</keyword>
<dbReference type="AlphaFoldDB" id="A0A9D7XJ20"/>
<name>A0A9D7XJ20_9BACT</name>
<sequence length="442" mass="50534">MKKGIYRYTYLVLIISCSSFAFYIYNKGKNTVQLPQLKDRNAELSLAADWPIVQKTTAQLLTEIKKKPGQNKFYLALAKEYLQEGRVSGNFSYYNEACLELIDHVLKKEPKNLDALCLKGTVLMSQHRFEECKQLMEGVALENSYNAYVFGLLTDANLELGNYSEAILMADKMVGLRPDLRSYSRISYLRELHGDVPGAIEAIQLAITAGYPGGEETEWARMVLAHLYENSGDLVRAEEQYRMALEERPNYPFALSGLGKIAKANGILNQAIQYQLDAIKIMADASFFEELVELYGLNQQLDTMNEYAQLTINSLKKDNDIAYKDQKMGHFSDRELAKLYLSIKDFKNALEYSKRDYERRPMNIESCELLAWSYYNLGQLSELKPLIEKAMRTNYKNPEFLARIGIMQKAIGNQSLGLELIKSAFAKKPYLDTELEAVIWML</sequence>
<dbReference type="InterPro" id="IPR019734">
    <property type="entry name" value="TPR_rpt"/>
</dbReference>
<dbReference type="SUPFAM" id="SSF48452">
    <property type="entry name" value="TPR-like"/>
    <property type="match status" value="1"/>
</dbReference>
<dbReference type="GO" id="GO:0006493">
    <property type="term" value="P:protein O-linked glycosylation"/>
    <property type="evidence" value="ECO:0007669"/>
    <property type="project" value="InterPro"/>
</dbReference>
<keyword evidence="2" id="KW-1133">Transmembrane helix</keyword>
<keyword evidence="2" id="KW-0472">Membrane</keyword>
<evidence type="ECO:0000256" key="1">
    <source>
        <dbReference type="PROSITE-ProRule" id="PRU00339"/>
    </source>
</evidence>
<feature type="transmembrane region" description="Helical" evidence="2">
    <location>
        <begin position="7"/>
        <end position="25"/>
    </location>
</feature>
<feature type="repeat" description="TPR" evidence="1">
    <location>
        <begin position="218"/>
        <end position="251"/>
    </location>
</feature>
<dbReference type="SMART" id="SM00028">
    <property type="entry name" value="TPR"/>
    <property type="match status" value="4"/>
</dbReference>
<reference evidence="3 4" key="1">
    <citation type="submission" date="2020-10" db="EMBL/GenBank/DDBJ databases">
        <title>Connecting structure to function with the recovery of over 1000 high-quality activated sludge metagenome-assembled genomes encoding full-length rRNA genes using long-read sequencing.</title>
        <authorList>
            <person name="Singleton C.M."/>
            <person name="Petriglieri F."/>
            <person name="Kristensen J.M."/>
            <person name="Kirkegaard R.H."/>
            <person name="Michaelsen T.Y."/>
            <person name="Andersen M.H."/>
            <person name="Karst S.M."/>
            <person name="Dueholm M.S."/>
            <person name="Nielsen P.H."/>
            <person name="Albertsen M."/>
        </authorList>
    </citation>
    <scope>NUCLEOTIDE SEQUENCE [LARGE SCALE GENOMIC DNA]</scope>
    <source>
        <strain evidence="3">Ribe_18-Q3-R11-54_BAT3C.373</strain>
    </source>
</reference>
<comment type="caution">
    <text evidence="3">The sequence shown here is derived from an EMBL/GenBank/DDBJ whole genome shotgun (WGS) entry which is preliminary data.</text>
</comment>
<evidence type="ECO:0000256" key="2">
    <source>
        <dbReference type="SAM" id="Phobius"/>
    </source>
</evidence>
<protein>
    <submittedName>
        <fullName evidence="3">Transposase</fullName>
    </submittedName>
</protein>
<dbReference type="InterPro" id="IPR037919">
    <property type="entry name" value="OGT"/>
</dbReference>